<evidence type="ECO:0000313" key="1">
    <source>
        <dbReference type="EMBL" id="MPC50021.1"/>
    </source>
</evidence>
<dbReference type="AlphaFoldDB" id="A0A5B7FRC1"/>
<sequence length="88" mass="9519">MNETLLASNGSGVHTADGAMVSRCLRCLTVSIALSLASPLEYPCCTPLPQYISVILQGDRGGKHCLSHNVASHYIALILKLLYRNYLT</sequence>
<reference evidence="1 2" key="1">
    <citation type="submission" date="2019-05" db="EMBL/GenBank/DDBJ databases">
        <title>Another draft genome of Portunus trituberculatus and its Hox gene families provides insights of decapod evolution.</title>
        <authorList>
            <person name="Jeong J.-H."/>
            <person name="Song I."/>
            <person name="Kim S."/>
            <person name="Choi T."/>
            <person name="Kim D."/>
            <person name="Ryu S."/>
            <person name="Kim W."/>
        </authorList>
    </citation>
    <scope>NUCLEOTIDE SEQUENCE [LARGE SCALE GENOMIC DNA]</scope>
    <source>
        <tissue evidence="1">Muscle</tissue>
    </source>
</reference>
<proteinExistence type="predicted"/>
<dbReference type="Proteomes" id="UP000324222">
    <property type="component" value="Unassembled WGS sequence"/>
</dbReference>
<organism evidence="1 2">
    <name type="scientific">Portunus trituberculatus</name>
    <name type="common">Swimming crab</name>
    <name type="synonym">Neptunus trituberculatus</name>
    <dbReference type="NCBI Taxonomy" id="210409"/>
    <lineage>
        <taxon>Eukaryota</taxon>
        <taxon>Metazoa</taxon>
        <taxon>Ecdysozoa</taxon>
        <taxon>Arthropoda</taxon>
        <taxon>Crustacea</taxon>
        <taxon>Multicrustacea</taxon>
        <taxon>Malacostraca</taxon>
        <taxon>Eumalacostraca</taxon>
        <taxon>Eucarida</taxon>
        <taxon>Decapoda</taxon>
        <taxon>Pleocyemata</taxon>
        <taxon>Brachyura</taxon>
        <taxon>Eubrachyura</taxon>
        <taxon>Portunoidea</taxon>
        <taxon>Portunidae</taxon>
        <taxon>Portuninae</taxon>
        <taxon>Portunus</taxon>
    </lineage>
</organism>
<gene>
    <name evidence="1" type="ORF">E2C01_043840</name>
</gene>
<dbReference type="EMBL" id="VSRR010009236">
    <property type="protein sequence ID" value="MPC50021.1"/>
    <property type="molecule type" value="Genomic_DNA"/>
</dbReference>
<evidence type="ECO:0000313" key="2">
    <source>
        <dbReference type="Proteomes" id="UP000324222"/>
    </source>
</evidence>
<accession>A0A5B7FRC1</accession>
<name>A0A5B7FRC1_PORTR</name>
<keyword evidence="2" id="KW-1185">Reference proteome</keyword>
<comment type="caution">
    <text evidence="1">The sequence shown here is derived from an EMBL/GenBank/DDBJ whole genome shotgun (WGS) entry which is preliminary data.</text>
</comment>
<protein>
    <submittedName>
        <fullName evidence="1">Uncharacterized protein</fullName>
    </submittedName>
</protein>